<keyword evidence="2" id="KW-0812">Transmembrane</keyword>
<feature type="transmembrane region" description="Helical" evidence="2">
    <location>
        <begin position="202"/>
        <end position="222"/>
    </location>
</feature>
<feature type="compositionally biased region" description="Polar residues" evidence="1">
    <location>
        <begin position="364"/>
        <end position="375"/>
    </location>
</feature>
<gene>
    <name evidence="3" type="ORF">PSYICH_LOCUS4627</name>
</gene>
<dbReference type="CDD" id="cd17352">
    <property type="entry name" value="MFS_MCT_SLC16"/>
    <property type="match status" value="1"/>
</dbReference>
<evidence type="ECO:0000313" key="4">
    <source>
        <dbReference type="Proteomes" id="UP001153636"/>
    </source>
</evidence>
<keyword evidence="4" id="KW-1185">Reference proteome</keyword>
<dbReference type="InterPro" id="IPR036259">
    <property type="entry name" value="MFS_trans_sf"/>
</dbReference>
<keyword evidence="2" id="KW-1133">Transmembrane helix</keyword>
<dbReference type="InterPro" id="IPR011701">
    <property type="entry name" value="MFS"/>
</dbReference>
<feature type="region of interest" description="Disordered" evidence="1">
    <location>
        <begin position="364"/>
        <end position="394"/>
    </location>
</feature>
<feature type="transmembrane region" description="Helical" evidence="2">
    <location>
        <begin position="75"/>
        <end position="97"/>
    </location>
</feature>
<proteinExistence type="predicted"/>
<name>A0A9P0G805_9CUCU</name>
<dbReference type="Pfam" id="PF07690">
    <property type="entry name" value="MFS_1"/>
    <property type="match status" value="2"/>
</dbReference>
<keyword evidence="2" id="KW-0472">Membrane</keyword>
<dbReference type="OrthoDB" id="6499973at2759"/>
<organism evidence="3 4">
    <name type="scientific">Psylliodes chrysocephalus</name>
    <dbReference type="NCBI Taxonomy" id="3402493"/>
    <lineage>
        <taxon>Eukaryota</taxon>
        <taxon>Metazoa</taxon>
        <taxon>Ecdysozoa</taxon>
        <taxon>Arthropoda</taxon>
        <taxon>Hexapoda</taxon>
        <taxon>Insecta</taxon>
        <taxon>Pterygota</taxon>
        <taxon>Neoptera</taxon>
        <taxon>Endopterygota</taxon>
        <taxon>Coleoptera</taxon>
        <taxon>Polyphaga</taxon>
        <taxon>Cucujiformia</taxon>
        <taxon>Chrysomeloidea</taxon>
        <taxon>Chrysomelidae</taxon>
        <taxon>Galerucinae</taxon>
        <taxon>Alticini</taxon>
        <taxon>Psylliodes</taxon>
    </lineage>
</organism>
<feature type="transmembrane region" description="Helical" evidence="2">
    <location>
        <begin position="574"/>
        <end position="596"/>
    </location>
</feature>
<reference evidence="3" key="1">
    <citation type="submission" date="2022-01" db="EMBL/GenBank/DDBJ databases">
        <authorList>
            <person name="King R."/>
        </authorList>
    </citation>
    <scope>NUCLEOTIDE SEQUENCE</scope>
</reference>
<evidence type="ECO:0000256" key="1">
    <source>
        <dbReference type="SAM" id="MobiDB-lite"/>
    </source>
</evidence>
<feature type="transmembrane region" description="Helical" evidence="2">
    <location>
        <begin position="168"/>
        <end position="190"/>
    </location>
</feature>
<accession>A0A9P0G805</accession>
<feature type="transmembrane region" description="Helical" evidence="2">
    <location>
        <begin position="513"/>
        <end position="533"/>
    </location>
</feature>
<sequence>MPNEPDLIANAEAGEPLLAKNEKSADIATTKPDEVALKPINAAIVKRNKSVVLLDHKKNGKKMEKWKLVPPDGGWGWLVLFGATMVNILVPGTIKSFGVLFVEFMEAFESTPAEGMWIPALCYFLYSSLGPISSILSVKYSYRVVTILGGISAAGGMILSFWSNSVYFLYVSYGVLVGIGAGLSFPPTVYIVCSYFMRLRGVANGICISGSAFGSIIIPPLLRVLMVTYGYRGAVLLMGGVTLNVFVAALFYDRVELHMKRERVISAEEEEANRAKFSISQEDIFPSTQNIPHNDSFLEHIENSTGNFNRSASSVAMQNLKSNQRERKISMPQGRQEMLKARGRESMNSNLKHQVVLENQQGSQMMDMSSHTRLPSTRRRSIAPRRSTSTSSFQYVSTPYHGSTLTLQPEIFASSFSLRSTKSKLAAKEEEPTRPKLLDLSLLKHPVYLIILISNATNAISYTNFIILLPSYAQTLGFDKDQGAMLLSIVSALDLVGRIGGSALSDLTSFPKCYYFVGGLFISGISLGLMPLFLNYWAIAAFCSLFGLASGTYVGITAIVMADMLGEERLQSTYGMGLFVNGILQLIGPPLCGLWYERVKSYVSLFICLGIALTCGASLWTFVPCIRRKKEQEKENVENGIPSSP</sequence>
<dbReference type="AlphaFoldDB" id="A0A9P0G805"/>
<feature type="transmembrane region" description="Helical" evidence="2">
    <location>
        <begin position="117"/>
        <end position="137"/>
    </location>
</feature>
<dbReference type="FunFam" id="1.20.1250.20:FF:000320">
    <property type="entry name" value="Monocarboxylate transporter"/>
    <property type="match status" value="1"/>
</dbReference>
<feature type="transmembrane region" description="Helical" evidence="2">
    <location>
        <begin position="234"/>
        <end position="252"/>
    </location>
</feature>
<dbReference type="SUPFAM" id="SSF103473">
    <property type="entry name" value="MFS general substrate transporter"/>
    <property type="match status" value="1"/>
</dbReference>
<evidence type="ECO:0000256" key="2">
    <source>
        <dbReference type="SAM" id="Phobius"/>
    </source>
</evidence>
<dbReference type="InterPro" id="IPR050327">
    <property type="entry name" value="Proton-linked_MCT"/>
</dbReference>
<evidence type="ECO:0000313" key="3">
    <source>
        <dbReference type="EMBL" id="CAH1103263.1"/>
    </source>
</evidence>
<evidence type="ECO:0008006" key="5">
    <source>
        <dbReference type="Google" id="ProtNLM"/>
    </source>
</evidence>
<dbReference type="EMBL" id="OV651826">
    <property type="protein sequence ID" value="CAH1103263.1"/>
    <property type="molecule type" value="Genomic_DNA"/>
</dbReference>
<dbReference type="GO" id="GO:0008028">
    <property type="term" value="F:monocarboxylic acid transmembrane transporter activity"/>
    <property type="evidence" value="ECO:0007669"/>
    <property type="project" value="TreeGrafter"/>
</dbReference>
<dbReference type="PANTHER" id="PTHR11360:SF293">
    <property type="entry name" value="HERMES, ISOFORM A"/>
    <property type="match status" value="1"/>
</dbReference>
<protein>
    <recommendedName>
        <fullName evidence="5">Monocarboxylate transporter 13</fullName>
    </recommendedName>
</protein>
<feature type="transmembrane region" description="Helical" evidence="2">
    <location>
        <begin position="447"/>
        <end position="472"/>
    </location>
</feature>
<dbReference type="Gene3D" id="1.20.1250.20">
    <property type="entry name" value="MFS general substrate transporter like domains"/>
    <property type="match status" value="2"/>
</dbReference>
<dbReference type="PANTHER" id="PTHR11360">
    <property type="entry name" value="MONOCARBOXYLATE TRANSPORTER"/>
    <property type="match status" value="1"/>
</dbReference>
<feature type="transmembrane region" description="Helical" evidence="2">
    <location>
        <begin position="602"/>
        <end position="623"/>
    </location>
</feature>
<feature type="transmembrane region" description="Helical" evidence="2">
    <location>
        <begin position="144"/>
        <end position="162"/>
    </location>
</feature>
<feature type="transmembrane region" description="Helical" evidence="2">
    <location>
        <begin position="539"/>
        <end position="562"/>
    </location>
</feature>
<dbReference type="Proteomes" id="UP001153636">
    <property type="component" value="Chromosome 14"/>
</dbReference>